<evidence type="ECO:0000313" key="2">
    <source>
        <dbReference type="EMBL" id="OWP04145.1"/>
    </source>
</evidence>
<dbReference type="InterPro" id="IPR023298">
    <property type="entry name" value="ATPase_P-typ_TM_dom_sf"/>
</dbReference>
<organism evidence="2 3">
    <name type="scientific">Diplocarpon coronariae</name>
    <dbReference type="NCBI Taxonomy" id="2795749"/>
    <lineage>
        <taxon>Eukaryota</taxon>
        <taxon>Fungi</taxon>
        <taxon>Dikarya</taxon>
        <taxon>Ascomycota</taxon>
        <taxon>Pezizomycotina</taxon>
        <taxon>Leotiomycetes</taxon>
        <taxon>Helotiales</taxon>
        <taxon>Drepanopezizaceae</taxon>
        <taxon>Diplocarpon</taxon>
    </lineage>
</organism>
<dbReference type="OrthoDB" id="3352408at2759"/>
<accession>A0A218ZA43</accession>
<name>A0A218ZA43_9HELO</name>
<dbReference type="AlphaFoldDB" id="A0A218ZA43"/>
<keyword evidence="3" id="KW-1185">Reference proteome</keyword>
<dbReference type="SUPFAM" id="SSF81665">
    <property type="entry name" value="Calcium ATPase, transmembrane domain M"/>
    <property type="match status" value="1"/>
</dbReference>
<feature type="region of interest" description="Disordered" evidence="1">
    <location>
        <begin position="287"/>
        <end position="314"/>
    </location>
</feature>
<reference evidence="2 3" key="1">
    <citation type="submission" date="2017-04" db="EMBL/GenBank/DDBJ databases">
        <title>Draft genome sequence of Marssonina coronaria NL1: causal agent of apple blotch.</title>
        <authorList>
            <person name="Cheng Q."/>
        </authorList>
    </citation>
    <scope>NUCLEOTIDE SEQUENCE [LARGE SCALE GENOMIC DNA]</scope>
    <source>
        <strain evidence="2 3">NL1</strain>
    </source>
</reference>
<evidence type="ECO:0000313" key="3">
    <source>
        <dbReference type="Proteomes" id="UP000242519"/>
    </source>
</evidence>
<protein>
    <submittedName>
        <fullName evidence="2">P-type ATPase</fullName>
    </submittedName>
</protein>
<dbReference type="STRING" id="503106.A0A218ZA43"/>
<gene>
    <name evidence="2" type="ORF">B2J93_5966</name>
</gene>
<sequence>MAALTVSCTVILNGTWKNARWPDNESPENLRPGGAGRVVPIGLATCSLAVFVGGIDNAYYDSRFGRKPDDPDVRMQGTSRLGDLERIKQMRTSSRGWTIEKHLAHLAGRGKGEPEWADAESRVPGLVRRSWACPRAGLEMAVLVLAMALSYSTGGYIEGGVLSAEVFLNVAIGFFQELKEEKKMDSLRAFSSPSASILRNHKIDIIPRRVSPKFVANQNYYLEQCGEATWTTNHYSRLGANGIEEEKVDVGDQVSMANSTAIVTKGRGRGIATFTGMQTEVGKIAASTARKNRKPGQSMNLKKYGKAQPVKGLT</sequence>
<dbReference type="Gene3D" id="2.70.150.10">
    <property type="entry name" value="Calcium-transporting ATPase, cytoplasmic transduction domain A"/>
    <property type="match status" value="2"/>
</dbReference>
<evidence type="ECO:0000256" key="1">
    <source>
        <dbReference type="SAM" id="MobiDB-lite"/>
    </source>
</evidence>
<comment type="caution">
    <text evidence="2">The sequence shown here is derived from an EMBL/GenBank/DDBJ whole genome shotgun (WGS) entry which is preliminary data.</text>
</comment>
<dbReference type="Gene3D" id="1.20.1110.10">
    <property type="entry name" value="Calcium-transporting ATPase, transmembrane domain"/>
    <property type="match status" value="1"/>
</dbReference>
<proteinExistence type="predicted"/>
<dbReference type="InParanoid" id="A0A218ZA43"/>
<dbReference type="EMBL" id="MZNU01000133">
    <property type="protein sequence ID" value="OWP04145.1"/>
    <property type="molecule type" value="Genomic_DNA"/>
</dbReference>
<dbReference type="Proteomes" id="UP000242519">
    <property type="component" value="Unassembled WGS sequence"/>
</dbReference>